<evidence type="ECO:0000313" key="2">
    <source>
        <dbReference type="Proteomes" id="UP001341840"/>
    </source>
</evidence>
<accession>A0ABU6YAS3</accession>
<name>A0ABU6YAS3_9FABA</name>
<reference evidence="1 2" key="1">
    <citation type="journal article" date="2023" name="Plants (Basel)">
        <title>Bridging the Gap: Combining Genomics and Transcriptomics Approaches to Understand Stylosanthes scabra, an Orphan Legume from the Brazilian Caatinga.</title>
        <authorList>
            <person name="Ferreira-Neto J.R.C."/>
            <person name="da Silva M.D."/>
            <person name="Binneck E."/>
            <person name="de Melo N.F."/>
            <person name="da Silva R.H."/>
            <person name="de Melo A.L.T.M."/>
            <person name="Pandolfi V."/>
            <person name="Bustamante F.O."/>
            <person name="Brasileiro-Vidal A.C."/>
            <person name="Benko-Iseppon A.M."/>
        </authorList>
    </citation>
    <scope>NUCLEOTIDE SEQUENCE [LARGE SCALE GENOMIC DNA]</scope>
    <source>
        <tissue evidence="1">Leaves</tissue>
    </source>
</reference>
<gene>
    <name evidence="1" type="ORF">PIB30_036581</name>
</gene>
<dbReference type="Proteomes" id="UP001341840">
    <property type="component" value="Unassembled WGS sequence"/>
</dbReference>
<protein>
    <submittedName>
        <fullName evidence="1">Uncharacterized protein</fullName>
    </submittedName>
</protein>
<sequence length="146" mass="16420">MVVASQNRSKEDVEDDEPSCWWCGDLVGEGMTSNVNSSYGLGRREKKIGERKKKSFIGCCCSKSCWQRNTSVYGNIAREDSDNDLASDLYARRGMWATANICDKFFGGFQTTSRQVHTEQISAFGNMVLLSLLHSLERSALHEKYS</sequence>
<organism evidence="1 2">
    <name type="scientific">Stylosanthes scabra</name>
    <dbReference type="NCBI Taxonomy" id="79078"/>
    <lineage>
        <taxon>Eukaryota</taxon>
        <taxon>Viridiplantae</taxon>
        <taxon>Streptophyta</taxon>
        <taxon>Embryophyta</taxon>
        <taxon>Tracheophyta</taxon>
        <taxon>Spermatophyta</taxon>
        <taxon>Magnoliopsida</taxon>
        <taxon>eudicotyledons</taxon>
        <taxon>Gunneridae</taxon>
        <taxon>Pentapetalae</taxon>
        <taxon>rosids</taxon>
        <taxon>fabids</taxon>
        <taxon>Fabales</taxon>
        <taxon>Fabaceae</taxon>
        <taxon>Papilionoideae</taxon>
        <taxon>50 kb inversion clade</taxon>
        <taxon>dalbergioids sensu lato</taxon>
        <taxon>Dalbergieae</taxon>
        <taxon>Pterocarpus clade</taxon>
        <taxon>Stylosanthes</taxon>
    </lineage>
</organism>
<keyword evidence="2" id="KW-1185">Reference proteome</keyword>
<comment type="caution">
    <text evidence="1">The sequence shown here is derived from an EMBL/GenBank/DDBJ whole genome shotgun (WGS) entry which is preliminary data.</text>
</comment>
<dbReference type="EMBL" id="JASCZI010241835">
    <property type="protein sequence ID" value="MED6207520.1"/>
    <property type="molecule type" value="Genomic_DNA"/>
</dbReference>
<proteinExistence type="predicted"/>
<evidence type="ECO:0000313" key="1">
    <source>
        <dbReference type="EMBL" id="MED6207520.1"/>
    </source>
</evidence>